<dbReference type="EMBL" id="BKCJ010007659">
    <property type="protein sequence ID" value="GEU78374.1"/>
    <property type="molecule type" value="Genomic_DNA"/>
</dbReference>
<sequence>MGDKHLDTISETESDEFIKSSVEDLVLILSEFEGIPDKMCDVPFHDNSLPLDISKDQFEDFSESNDDSTSIDDDYFSIDDIEYVEASPSDSKLVSKEVVESVILEVGGIDTDILSSTTIHSDYSLPDYESFYDDHIEEKSSGSTATYSDLSLSRYDSFIFDLSINPFPSADRSDFYYEEFAGELAHIISLSEYDCFFKNEPELGDFTMDVVGDIFSTREPRVYVPNVLPTHPTHHLDLDFILSSETLFAYVVCPDVESSRAHCFVPRASHPQLHFGNLISISYRLTFILKSMSPDTSLVGCQKPGHLAARLGCANTKVATWDDLAFNSLFSDGT</sequence>
<protein>
    <recommendedName>
        <fullName evidence="2">Reverse transcriptase domain-containing protein</fullName>
    </recommendedName>
</protein>
<evidence type="ECO:0000313" key="1">
    <source>
        <dbReference type="EMBL" id="GEU78374.1"/>
    </source>
</evidence>
<dbReference type="AlphaFoldDB" id="A0A6L2N1F3"/>
<name>A0A6L2N1F3_TANCI</name>
<reference evidence="1" key="1">
    <citation type="journal article" date="2019" name="Sci. Rep.">
        <title>Draft genome of Tanacetum cinerariifolium, the natural source of mosquito coil.</title>
        <authorList>
            <person name="Yamashiro T."/>
            <person name="Shiraishi A."/>
            <person name="Satake H."/>
            <person name="Nakayama K."/>
        </authorList>
    </citation>
    <scope>NUCLEOTIDE SEQUENCE</scope>
</reference>
<gene>
    <name evidence="1" type="ORF">Tci_050352</name>
</gene>
<comment type="caution">
    <text evidence="1">The sequence shown here is derived from an EMBL/GenBank/DDBJ whole genome shotgun (WGS) entry which is preliminary data.</text>
</comment>
<proteinExistence type="predicted"/>
<accession>A0A6L2N1F3</accession>
<evidence type="ECO:0008006" key="2">
    <source>
        <dbReference type="Google" id="ProtNLM"/>
    </source>
</evidence>
<organism evidence="1">
    <name type="scientific">Tanacetum cinerariifolium</name>
    <name type="common">Dalmatian daisy</name>
    <name type="synonym">Chrysanthemum cinerariifolium</name>
    <dbReference type="NCBI Taxonomy" id="118510"/>
    <lineage>
        <taxon>Eukaryota</taxon>
        <taxon>Viridiplantae</taxon>
        <taxon>Streptophyta</taxon>
        <taxon>Embryophyta</taxon>
        <taxon>Tracheophyta</taxon>
        <taxon>Spermatophyta</taxon>
        <taxon>Magnoliopsida</taxon>
        <taxon>eudicotyledons</taxon>
        <taxon>Gunneridae</taxon>
        <taxon>Pentapetalae</taxon>
        <taxon>asterids</taxon>
        <taxon>campanulids</taxon>
        <taxon>Asterales</taxon>
        <taxon>Asteraceae</taxon>
        <taxon>Asteroideae</taxon>
        <taxon>Anthemideae</taxon>
        <taxon>Anthemidinae</taxon>
        <taxon>Tanacetum</taxon>
    </lineage>
</organism>